<comment type="catalytic activity">
    <reaction evidence="20">
        <text>a 5'-end (5'-triphosphoguanosine)-adenylyl-adenylyl-cytidylyl-adenosine in mRNA + S-adenosyl-L-methionine = a 5'-end (5'-triphosphoguanosine)-(2'-O-methyladenylyl)-adenylyl-cytidylyl-adenosine in mRNA + S-adenosyl-L-homocysteine + H(+)</text>
        <dbReference type="Rhea" id="RHEA:65380"/>
        <dbReference type="Rhea" id="RHEA-COMP:16797"/>
        <dbReference type="Rhea" id="RHEA-COMP:16801"/>
        <dbReference type="ChEBI" id="CHEBI:15378"/>
        <dbReference type="ChEBI" id="CHEBI:57856"/>
        <dbReference type="ChEBI" id="CHEBI:59789"/>
        <dbReference type="ChEBI" id="CHEBI:156482"/>
        <dbReference type="ChEBI" id="CHEBI:156484"/>
    </reaction>
</comment>
<keyword evidence="9" id="KW-0547">Nucleotide-binding</keyword>
<evidence type="ECO:0000256" key="12">
    <source>
        <dbReference type="ARBA" id="ARBA00022953"/>
    </source>
</evidence>
<keyword evidence="7" id="KW-0949">S-adenosyl-L-methionine</keyword>
<keyword evidence="4" id="KW-0696">RNA-directed RNA polymerase</keyword>
<comment type="catalytic activity">
    <reaction evidence="17">
        <text>a 5'-end (5'-triphosphoguanosine)-(2'-O-methyladenylyl)-adenylyl-cytidylyl-adenosine in mRNA + S-adenosyl-L-methionine = a 5'-end (N(7)-methyl 5'-triphosphoguanosine)-(2'-O-methyladenylyl)-adenylyl-cytidylyl-adenosine in mRNA + S-adenosyl-L-homocysteine</text>
        <dbReference type="Rhea" id="RHEA:65440"/>
        <dbReference type="Rhea" id="RHEA-COMP:16798"/>
        <dbReference type="Rhea" id="RHEA-COMP:16801"/>
        <dbReference type="ChEBI" id="CHEBI:57856"/>
        <dbReference type="ChEBI" id="CHEBI:59789"/>
        <dbReference type="ChEBI" id="CHEBI:156482"/>
        <dbReference type="ChEBI" id="CHEBI:156483"/>
    </reaction>
</comment>
<reference evidence="24" key="1">
    <citation type="journal article" date="2022" name="bioRxiv">
        <title>Unlocking the hidden genetic diversity of varicosaviruses, the neglected plant rhabdoviruses.</title>
        <authorList>
            <person name="Bejerman N."/>
            <person name="Dietzgen R.G."/>
            <person name="Debat H."/>
        </authorList>
    </citation>
    <scope>NUCLEOTIDE SEQUENCE</scope>
</reference>
<evidence type="ECO:0000256" key="8">
    <source>
        <dbReference type="ARBA" id="ARBA00022695"/>
    </source>
</evidence>
<comment type="catalytic activity">
    <reaction evidence="22">
        <text>GTP + H2O = GDP + phosphate + H(+)</text>
        <dbReference type="Rhea" id="RHEA:19669"/>
        <dbReference type="ChEBI" id="CHEBI:15377"/>
        <dbReference type="ChEBI" id="CHEBI:15378"/>
        <dbReference type="ChEBI" id="CHEBI:37565"/>
        <dbReference type="ChEBI" id="CHEBI:43474"/>
        <dbReference type="ChEBI" id="CHEBI:58189"/>
    </reaction>
</comment>
<evidence type="ECO:0000256" key="6">
    <source>
        <dbReference type="ARBA" id="ARBA00022679"/>
    </source>
</evidence>
<keyword evidence="12" id="KW-0693">Viral RNA replication</keyword>
<keyword evidence="14" id="KW-1035">Host cytoplasm</keyword>
<name>A0A9N6YJH8_9RHAB</name>
<comment type="subcellular location">
    <subcellularLocation>
        <location evidence="1">Host cytoplasm</location>
    </subcellularLocation>
    <subcellularLocation>
        <location evidence="2">Virion</location>
    </subcellularLocation>
</comment>
<sequence>MDLSEEEKLSTILGLSQDKDEKTLTDLHLGNAINLDIIENFVNGRFDKYELYVPNYLQSGWHKFIKNIPKKEKIVGILPVTLDILMSPRHDARIDQNLYKDIVQIILPGLKERGINIPITLWSKQLLEYNITCHYIYMETFKVVMKLVCMVSEQQRGGDFSVYPEIGISKEVVSSSITIGDIVYEFYVNRNFTAITASNTCNIYLGNFDSILLLLDTLGQRICLDIGMSVGGLCHVRGSVEREISDIIILAGDSILKKYGNSGYDFIGLFEALVVSVLLKENPDPVTESTEFYNNCLNELREMAIEHQWDGYAEETYLNLTVLFSTLRPDALSNIFCMYRIWGHPRVDIKAGMEKVMTKGTMTKLCSNSTSRLVLCQFRKMFLISYFEKHHCYPPVFVHEGNGSYICNMIREQYPISDHHALFSIWDFESVQIRQIWDVPETYDVCHILNDKAVSPNRYELYLSLKEGNGTMTGINRRGIYRWMCGTSIRCKKFLQGINDEGLDEDSLIIGMYEKEREIKIKARMFSLMSENMRMYFVLTEELIANHILKYFPQITMKDPLHVQIRKLWAINQLSGPMSLDPTINIDFEKWNLNMRHEFTEGVFSQLDNMFGFDRLINRTHEIFSGSYIYSSSGKYLPPHDANGLVTDPPMCYIGHQGGFEGLRQKGWTVATVCLLAYVADQLRLKIHLLGQGDNQVVRIYMPHAYWENLGLERRMRELEAKKLLKGYLQGMDHYFTEAGLPIKIRETWISTRLYMYGKYMYLDGITLPQWVKKLLRSYAMSNEGTLTVSGVIGTIATNMSAAAGVSDAPDVMYIIYLILGEWSLEYLFAYHPFTRKSIVSGEEYSFFLPTGNGGRKIKAPLMQKDRLALTILLIPTSVGGSVTIPLTGFIMRGFPDNASEGYAWLKLLMSVNGKYQSMFLNWYSFLKNGSVEADMLVQAPWSLNHCKPPTPGLQSRDTVREWLLSGEFESNIFLKNMAIIGDSFNKKKIAEGLLTEVMNPLISNELFNAFPHTYLESILKRVENTRTIKKMALHLDFREPIILKLMKNEQEFLHYLYWRGTRLGKIYSTCATSHCRIARNVGWGREITGLTTPHPLEYATDVICSSTGNHCPGGDYIYAKRTNKGQFPPYLGSNVKTKVTSLQDMAARAEPLVCTSARIARYAKWLNIGENSQQLLKKCIYTICDPDIFDNFFDDEEDESWSSGCVEHRFNPASASEGCFINYAPQIGSTVYLSSDNMPVYGKGQANYTLHFQALYCWLQYLTAYSHQSNYYHYHLCCTECIVPINDEMTDIPPLSDAVDRAFDERIVEKLRETLGFLDTKMEMVEHDKRELEHRNKVNPEDITQDEINAGFHSILTLKSALSLMHIQKGALDWIGTEDLQSFPRVYSYKLFPNRVLRWFVHWLLLIKAKRMGKLPFDENFIQVKKKLKNQLTKSPLDRYKTVSSLMLGRGFSTVLNEPEVLLNQGEYPESVSGFIQACKMAVIHQLEVSNSFAIVDQREIVLPSVDVSAKEECWFLMSLTLRRYSCDKCLAYLWNKLIGEENQYISMCKVMHIDQMSRNIKYVLMTLDKQAKMIDAVPSKEDPMPIMIDHDHTGRGLLSLNLYYTRDVCTTYHILLKLNELKKKRQICFPTSAAYKWDIALSCLRKPYHFRHIVVLGDGTGATSHVMALSHPSSLIYPAAFFEGGKTIPQDSRSLHPFLSRKFNNVMPTLIETVCDDVMDCSWVKQFGSFLDKLGRTNVLIIIDLEGIQGNRQLLQQVLEACNGMEGILAKCYMHERPNLGRSEIKSCFTNLHCNLQYGEAFISNQHLTAEIAATGRMCLNDIMDISEASFIKSVEVVEAKYQQMLEVSRRLCRNVFYKHLLPISDDDIKGIPAVSLYRLMIYLSSNFKVTYEPMLKDDNRKMLDGIYRRITVGIKLMCILLFGPSVQDTQWYRYLKLSRAERPERAHSLKRMQLFITTGEKEFIPSSRDVTAALSLHYGLHRGPEYIVIPETLEDLYVRYIIPGKELTGVLDKS</sequence>
<evidence type="ECO:0000256" key="22">
    <source>
        <dbReference type="ARBA" id="ARBA00048548"/>
    </source>
</evidence>
<evidence type="ECO:0000256" key="1">
    <source>
        <dbReference type="ARBA" id="ARBA00004192"/>
    </source>
</evidence>
<evidence type="ECO:0000256" key="11">
    <source>
        <dbReference type="ARBA" id="ARBA00022844"/>
    </source>
</evidence>
<evidence type="ECO:0000256" key="17">
    <source>
        <dbReference type="ARBA" id="ARBA00024499"/>
    </source>
</evidence>
<evidence type="ECO:0000256" key="9">
    <source>
        <dbReference type="ARBA" id="ARBA00022741"/>
    </source>
</evidence>
<keyword evidence="13" id="KW-0506">mRNA capping</keyword>
<dbReference type="EMBL" id="BK061801">
    <property type="protein sequence ID" value="DAZ90802.1"/>
    <property type="molecule type" value="Viral_cRNA"/>
</dbReference>
<evidence type="ECO:0000256" key="13">
    <source>
        <dbReference type="ARBA" id="ARBA00023042"/>
    </source>
</evidence>
<keyword evidence="5" id="KW-0507">mRNA processing</keyword>
<evidence type="ECO:0000256" key="7">
    <source>
        <dbReference type="ARBA" id="ARBA00022691"/>
    </source>
</evidence>
<evidence type="ECO:0000256" key="3">
    <source>
        <dbReference type="ARBA" id="ARBA00012494"/>
    </source>
</evidence>
<dbReference type="GO" id="GO:0005524">
    <property type="term" value="F:ATP binding"/>
    <property type="evidence" value="ECO:0007669"/>
    <property type="project" value="UniProtKB-KW"/>
</dbReference>
<proteinExistence type="predicted"/>
<evidence type="ECO:0000256" key="15">
    <source>
        <dbReference type="ARBA" id="ARBA00023268"/>
    </source>
</evidence>
<evidence type="ECO:0000256" key="2">
    <source>
        <dbReference type="ARBA" id="ARBA00004328"/>
    </source>
</evidence>
<evidence type="ECO:0000256" key="21">
    <source>
        <dbReference type="ARBA" id="ARBA00047370"/>
    </source>
</evidence>
<organism evidence="24">
    <name type="scientific">Ribes virus 1</name>
    <dbReference type="NCBI Taxonomy" id="2977985"/>
    <lineage>
        <taxon>Viruses</taxon>
        <taxon>Riboviria</taxon>
        <taxon>Orthornavirae</taxon>
        <taxon>Negarnaviricota</taxon>
        <taxon>Haploviricotina</taxon>
        <taxon>Monjiviricetes</taxon>
        <taxon>Mononegavirales</taxon>
        <taxon>Rhabdoviridae</taxon>
        <taxon>Betarhabdovirinae</taxon>
        <taxon>Varicosavirus</taxon>
        <taxon>Varicosavirus ribes</taxon>
    </lineage>
</organism>
<comment type="catalytic activity">
    <reaction evidence="21">
        <text>a 5'-end (5'-triphosphoguanosine)-adenylyl-adenylyl-cytidylyl-adenosine in mRNA + 2 S-adenosyl-L-methionine = a 5'-end (N(7)-methyl 5'-triphosphoguanosine)-(2'-O-methyladenylyl)-adenylyl-cytidylyl-adenosine in mRNA + 2 S-adenosyl-L-homocysteine + H(+)</text>
        <dbReference type="Rhea" id="RHEA:65376"/>
        <dbReference type="Rhea" id="RHEA-COMP:16797"/>
        <dbReference type="Rhea" id="RHEA-COMP:16798"/>
        <dbReference type="ChEBI" id="CHEBI:15378"/>
        <dbReference type="ChEBI" id="CHEBI:57856"/>
        <dbReference type="ChEBI" id="CHEBI:59789"/>
        <dbReference type="ChEBI" id="CHEBI:156483"/>
        <dbReference type="ChEBI" id="CHEBI:156484"/>
        <dbReference type="EC" id="2.1.1.375"/>
    </reaction>
</comment>
<evidence type="ECO:0000256" key="4">
    <source>
        <dbReference type="ARBA" id="ARBA00022484"/>
    </source>
</evidence>
<keyword evidence="8" id="KW-0548">Nucleotidyltransferase</keyword>
<dbReference type="Pfam" id="PF00946">
    <property type="entry name" value="Mononeg_RNA_pol"/>
    <property type="match status" value="1"/>
</dbReference>
<feature type="domain" description="RdRp catalytic" evidence="23">
    <location>
        <begin position="580"/>
        <end position="765"/>
    </location>
</feature>
<evidence type="ECO:0000313" key="24">
    <source>
        <dbReference type="EMBL" id="DAZ90802.1"/>
    </source>
</evidence>
<evidence type="ECO:0000256" key="10">
    <source>
        <dbReference type="ARBA" id="ARBA00022840"/>
    </source>
</evidence>
<evidence type="ECO:0000259" key="23">
    <source>
        <dbReference type="PROSITE" id="PS50526"/>
    </source>
</evidence>
<keyword evidence="6" id="KW-0808">Transferase</keyword>
<keyword evidence="15" id="KW-0511">Multifunctional enzyme</keyword>
<dbReference type="GO" id="GO:0044423">
    <property type="term" value="C:virion component"/>
    <property type="evidence" value="ECO:0007669"/>
    <property type="project" value="UniProtKB-KW"/>
</dbReference>
<dbReference type="Pfam" id="PF14318">
    <property type="entry name" value="Mononeg_mRNAcap"/>
    <property type="match status" value="1"/>
</dbReference>
<evidence type="ECO:0000256" key="5">
    <source>
        <dbReference type="ARBA" id="ARBA00022664"/>
    </source>
</evidence>
<keyword evidence="10" id="KW-0067">ATP-binding</keyword>
<comment type="catalytic activity">
    <reaction evidence="16">
        <text>a 5'-end triphospho-adenylyl-adenylyl-cytidylyl-adenosine in mRNA + GDP + H(+) = a 5'-end (5'-triphosphoguanosine)-adenylyl-adenylyl-cytidylyl-adenosine in mRNA + diphosphate</text>
        <dbReference type="Rhea" id="RHEA:65436"/>
        <dbReference type="Rhea" id="RHEA-COMP:16797"/>
        <dbReference type="Rhea" id="RHEA-COMP:16799"/>
        <dbReference type="ChEBI" id="CHEBI:15378"/>
        <dbReference type="ChEBI" id="CHEBI:33019"/>
        <dbReference type="ChEBI" id="CHEBI:58189"/>
        <dbReference type="ChEBI" id="CHEBI:156484"/>
        <dbReference type="ChEBI" id="CHEBI:156503"/>
        <dbReference type="EC" id="2.7.7.88"/>
    </reaction>
</comment>
<dbReference type="InterPro" id="IPR014023">
    <property type="entry name" value="Mononeg_RNA_pol_cat"/>
</dbReference>
<evidence type="ECO:0000256" key="16">
    <source>
        <dbReference type="ARBA" id="ARBA00024494"/>
    </source>
</evidence>
<dbReference type="EC" id="2.7.7.48" evidence="3"/>
<evidence type="ECO:0000256" key="18">
    <source>
        <dbReference type="ARBA" id="ARBA00030436"/>
    </source>
</evidence>
<protein>
    <recommendedName>
        <fullName evidence="3">RNA-directed RNA polymerase</fullName>
        <ecNumber evidence="3">2.7.7.48</ecNumber>
    </recommendedName>
    <alternativeName>
        <fullName evidence="19">Replicase</fullName>
    </alternativeName>
    <alternativeName>
        <fullName evidence="18">Transcriptase</fullName>
    </alternativeName>
</protein>
<dbReference type="GO" id="GO:0004482">
    <property type="term" value="F:mRNA 5'-cap (guanine-N7-)-methyltransferase activity"/>
    <property type="evidence" value="ECO:0007669"/>
    <property type="project" value="InterPro"/>
</dbReference>
<evidence type="ECO:0000256" key="20">
    <source>
        <dbReference type="ARBA" id="ARBA00047332"/>
    </source>
</evidence>
<evidence type="ECO:0000256" key="19">
    <source>
        <dbReference type="ARBA" id="ARBA00031012"/>
    </source>
</evidence>
<accession>A0A9N6YJH8</accession>
<dbReference type="PROSITE" id="PS50526">
    <property type="entry name" value="RDRP_SSRNA_NEG_NONSEG"/>
    <property type="match status" value="1"/>
</dbReference>
<dbReference type="InterPro" id="IPR026890">
    <property type="entry name" value="Mononeg_mRNAcap"/>
</dbReference>
<dbReference type="GO" id="GO:0030430">
    <property type="term" value="C:host cell cytoplasm"/>
    <property type="evidence" value="ECO:0007669"/>
    <property type="project" value="UniProtKB-SubCell"/>
</dbReference>
<evidence type="ECO:0000256" key="14">
    <source>
        <dbReference type="ARBA" id="ARBA00023200"/>
    </source>
</evidence>
<dbReference type="GO" id="GO:0003968">
    <property type="term" value="F:RNA-directed RNA polymerase activity"/>
    <property type="evidence" value="ECO:0007669"/>
    <property type="project" value="UniProtKB-KW"/>
</dbReference>
<keyword evidence="11" id="KW-0946">Virion</keyword>